<evidence type="ECO:0000259" key="1">
    <source>
        <dbReference type="SMART" id="SM00829"/>
    </source>
</evidence>
<dbReference type="SUPFAM" id="SSF50129">
    <property type="entry name" value="GroES-like"/>
    <property type="match status" value="1"/>
</dbReference>
<dbReference type="InterPro" id="IPR036291">
    <property type="entry name" value="NAD(P)-bd_dom_sf"/>
</dbReference>
<dbReference type="SUPFAM" id="SSF51735">
    <property type="entry name" value="NAD(P)-binding Rossmann-fold domains"/>
    <property type="match status" value="1"/>
</dbReference>
<comment type="caution">
    <text evidence="2">The sequence shown here is derived from an EMBL/GenBank/DDBJ whole genome shotgun (WGS) entry which is preliminary data.</text>
</comment>
<dbReference type="Pfam" id="PF13602">
    <property type="entry name" value="ADH_zinc_N_2"/>
    <property type="match status" value="1"/>
</dbReference>
<dbReference type="Proteomes" id="UP000192610">
    <property type="component" value="Unassembled WGS sequence"/>
</dbReference>
<dbReference type="InterPro" id="IPR011032">
    <property type="entry name" value="GroES-like_sf"/>
</dbReference>
<accession>A0A1V9EFG6</accession>
<dbReference type="Gene3D" id="3.90.180.10">
    <property type="entry name" value="Medium-chain alcohol dehydrogenases, catalytic domain"/>
    <property type="match status" value="1"/>
</dbReference>
<proteinExistence type="predicted"/>
<dbReference type="CDD" id="cd05289">
    <property type="entry name" value="MDR_like_2"/>
    <property type="match status" value="1"/>
</dbReference>
<dbReference type="Pfam" id="PF08240">
    <property type="entry name" value="ADH_N"/>
    <property type="match status" value="1"/>
</dbReference>
<dbReference type="InterPro" id="IPR050700">
    <property type="entry name" value="YIM1/Zinc_Alcohol_DH_Fams"/>
</dbReference>
<dbReference type="AlphaFoldDB" id="A0A1V9EFG6"/>
<dbReference type="PANTHER" id="PTHR11695">
    <property type="entry name" value="ALCOHOL DEHYDROGENASE RELATED"/>
    <property type="match status" value="1"/>
</dbReference>
<dbReference type="SMART" id="SM00829">
    <property type="entry name" value="PKS_ER"/>
    <property type="match status" value="1"/>
</dbReference>
<dbReference type="InterPro" id="IPR020843">
    <property type="entry name" value="ER"/>
</dbReference>
<dbReference type="PANTHER" id="PTHR11695:SF294">
    <property type="entry name" value="RETICULON-4-INTERACTING PROTEIN 1, MITOCHONDRIAL"/>
    <property type="match status" value="1"/>
</dbReference>
<evidence type="ECO:0000313" key="3">
    <source>
        <dbReference type="Proteomes" id="UP000192610"/>
    </source>
</evidence>
<dbReference type="RefSeq" id="WP_081202917.1">
    <property type="nucleotide sequence ID" value="NZ_FOCZ01000016.1"/>
</dbReference>
<protein>
    <recommendedName>
        <fullName evidence="1">Enoyl reductase (ER) domain-containing protein</fullName>
    </recommendedName>
</protein>
<organism evidence="2 3">
    <name type="scientific">Niastella yeongjuensis</name>
    <dbReference type="NCBI Taxonomy" id="354355"/>
    <lineage>
        <taxon>Bacteria</taxon>
        <taxon>Pseudomonadati</taxon>
        <taxon>Bacteroidota</taxon>
        <taxon>Chitinophagia</taxon>
        <taxon>Chitinophagales</taxon>
        <taxon>Chitinophagaceae</taxon>
        <taxon>Niastella</taxon>
    </lineage>
</organism>
<dbReference type="GO" id="GO:0016491">
    <property type="term" value="F:oxidoreductase activity"/>
    <property type="evidence" value="ECO:0007669"/>
    <property type="project" value="InterPro"/>
</dbReference>
<dbReference type="InterPro" id="IPR013154">
    <property type="entry name" value="ADH-like_N"/>
</dbReference>
<name>A0A1V9EFG6_9BACT</name>
<evidence type="ECO:0000313" key="2">
    <source>
        <dbReference type="EMBL" id="OQP44863.1"/>
    </source>
</evidence>
<reference evidence="3" key="1">
    <citation type="submission" date="2016-04" db="EMBL/GenBank/DDBJ databases">
        <authorList>
            <person name="Chen L."/>
            <person name="Zhuang W."/>
            <person name="Wang G."/>
        </authorList>
    </citation>
    <scope>NUCLEOTIDE SEQUENCE [LARGE SCALE GENOMIC DNA]</scope>
    <source>
        <strain evidence="3">17621</strain>
    </source>
</reference>
<dbReference type="STRING" id="354355.SAMN05660816_05914"/>
<dbReference type="OrthoDB" id="634508at2"/>
<dbReference type="EMBL" id="LVXG01000034">
    <property type="protein sequence ID" value="OQP44863.1"/>
    <property type="molecule type" value="Genomic_DNA"/>
</dbReference>
<dbReference type="Gene3D" id="3.40.50.720">
    <property type="entry name" value="NAD(P)-binding Rossmann-like Domain"/>
    <property type="match status" value="1"/>
</dbReference>
<sequence>MKAFLLRQTGGAEQLHLEEVPKPNIQANEVLVKVKAISINPVDVYVRKDSNALKAFMLPKDNQEVFILGWDMAGIVEETGADVRDFKQGDLVFGLINFRGAGNTYAEYVAAPVSQLALIPNNISFEEAAAACLAALTAWQALVVHAKLQPGEKVLIHAAAGGVGHYAVPIAKHLGAYVVGTASADNKEFVLSLGADEFVDYQKQKVEEIVTDADVVLDPMYGDHLFRSIEAVKSGGRIISLLTDFKGAIGEAARAKGVWGYHMGVASNGNDMQQIASLLERNIIRSHINASYNFVELPKAHQHQDAGNRRGKIVVKM</sequence>
<keyword evidence="3" id="KW-1185">Reference proteome</keyword>
<gene>
    <name evidence="2" type="ORF">A4H97_10925</name>
</gene>
<feature type="domain" description="Enoyl reductase (ER)" evidence="1">
    <location>
        <begin position="10"/>
        <end position="315"/>
    </location>
</feature>